<dbReference type="InterPro" id="IPR050123">
    <property type="entry name" value="Prok_molybdopt-oxidoreductase"/>
</dbReference>
<dbReference type="InterPro" id="IPR006657">
    <property type="entry name" value="MoPterin_dinucl-bd_dom"/>
</dbReference>
<dbReference type="Gene3D" id="3.40.228.10">
    <property type="entry name" value="Dimethylsulfoxide Reductase, domain 2"/>
    <property type="match status" value="1"/>
</dbReference>
<dbReference type="Gene3D" id="2.40.40.20">
    <property type="match status" value="1"/>
</dbReference>
<dbReference type="CDD" id="cd00508">
    <property type="entry name" value="MopB_CT_Fdh-Nap-like"/>
    <property type="match status" value="1"/>
</dbReference>
<proteinExistence type="predicted"/>
<dbReference type="RefSeq" id="WP_344814120.1">
    <property type="nucleotide sequence ID" value="NZ_BAAAYX010000020.1"/>
</dbReference>
<evidence type="ECO:0000256" key="3">
    <source>
        <dbReference type="ARBA" id="ARBA00023004"/>
    </source>
</evidence>
<keyword evidence="1" id="KW-0004">4Fe-4S</keyword>
<dbReference type="InterPro" id="IPR006963">
    <property type="entry name" value="Mopterin_OxRdtase_4Fe-4S_dom"/>
</dbReference>
<evidence type="ECO:0000256" key="4">
    <source>
        <dbReference type="ARBA" id="ARBA00023014"/>
    </source>
</evidence>
<dbReference type="Pfam" id="PF00384">
    <property type="entry name" value="Molybdopterin"/>
    <property type="match status" value="1"/>
</dbReference>
<evidence type="ECO:0000313" key="6">
    <source>
        <dbReference type="EMBL" id="GAA3715598.1"/>
    </source>
</evidence>
<evidence type="ECO:0000256" key="2">
    <source>
        <dbReference type="ARBA" id="ARBA00022723"/>
    </source>
</evidence>
<dbReference type="Pfam" id="PF01568">
    <property type="entry name" value="Molydop_binding"/>
    <property type="match status" value="1"/>
</dbReference>
<organism evidence="6 7">
    <name type="scientific">Microlunatus aurantiacus</name>
    <dbReference type="NCBI Taxonomy" id="446786"/>
    <lineage>
        <taxon>Bacteria</taxon>
        <taxon>Bacillati</taxon>
        <taxon>Actinomycetota</taxon>
        <taxon>Actinomycetes</taxon>
        <taxon>Propionibacteriales</taxon>
        <taxon>Propionibacteriaceae</taxon>
        <taxon>Microlunatus</taxon>
    </lineage>
</organism>
<dbReference type="SUPFAM" id="SSF53706">
    <property type="entry name" value="Formate dehydrogenase/DMSO reductase, domains 1-3"/>
    <property type="match status" value="1"/>
</dbReference>
<feature type="domain" description="4Fe-4S Mo/W bis-MGD-type" evidence="5">
    <location>
        <begin position="3"/>
        <end position="56"/>
    </location>
</feature>
<dbReference type="EMBL" id="BAAAYX010000020">
    <property type="protein sequence ID" value="GAA3715598.1"/>
    <property type="molecule type" value="Genomic_DNA"/>
</dbReference>
<dbReference type="InterPro" id="IPR006656">
    <property type="entry name" value="Mopterin_OxRdtase"/>
</dbReference>
<dbReference type="PANTHER" id="PTHR43105:SF10">
    <property type="entry name" value="NADH-QUINONE OXIDOREDUCTASE SUBUNIT G"/>
    <property type="match status" value="1"/>
</dbReference>
<dbReference type="SUPFAM" id="SSF50692">
    <property type="entry name" value="ADC-like"/>
    <property type="match status" value="1"/>
</dbReference>
<sequence length="848" mass="90539">MPSVDTRTHCPYCSLQCGIVLTAGARPATLRPQEDFPTNRGGLCSKGWNAATLLDHPQRLLQPLVRTVPGDRSSPLRPTDWDTALDLIADGIVATQEKYGRDGVGCFGGGGLTNEQAYAFGKFARVALRTAMIDYNGRFCMSSAATAGNRAFGIDRGLPFPLADLAETQAILLVGSNPAATMPPAMQYFDAGRAAGATHIVVDPRRTATAGGSSLHLQPVPGTDLALANGLLHLVIKEGLVDTDYVAERTRGFAAVKAGVASYWPDRVERITGVGVDQLLATVRGLAAADSAMILTARGAEQHSSGTDTAQAFVNLALALGLPGRPFSGYGTITGQGNGQGGREHGQKADQLPGYRKLADPAHRAYVAGVWGIDPDELPEPGLSAYEMLDRMGAEGGVRTLLLMASNIAVSAPDVNRVRDRLAALDLLVVSDIFLSETAELADVVLPTAQWAEEEGTMTNLEGRVIRRRRALPPPNGILDDLQTMKALADRLGRGSSFSADPVEVFDELRRASAGGIADYAGITYERIDAEDGVFWPCPTEDHPGTPRLFADGFPTADGRASFLRVDYAAPAETPDASYPYVLTTGRLMAQYQSGTQTRRVPSPAQSSVQPEAQLHPDLARALGVENADIVELSSRRGTATFRAKVSDDIRTDTVFVPFHWGGVSAANALTNPVLDPHSRMPAFKACAVNLVRLGNPDDDHLLTRPPKHEAVHAYTRPTLNQLLHPTRRKDIPMIARNHFLQGIYSFEGAGLDKPAPLSAELSHVVPDGVISQALYFRGGNSTDELITIVVMRDGVPMRYFPIGAKSDVHVPLRVVEDIEGGSVIELALVAPIGLSGTVVIDLGLVEH</sequence>
<keyword evidence="4" id="KW-0411">Iron-sulfur</keyword>
<gene>
    <name evidence="6" type="ORF">GCM10022204_38910</name>
</gene>
<keyword evidence="7" id="KW-1185">Reference proteome</keyword>
<comment type="caution">
    <text evidence="6">The sequence shown here is derived from an EMBL/GenBank/DDBJ whole genome shotgun (WGS) entry which is preliminary data.</text>
</comment>
<keyword evidence="2" id="KW-0479">Metal-binding</keyword>
<protein>
    <submittedName>
        <fullName evidence="6">Molybdopterin oxidoreductase family protein</fullName>
    </submittedName>
</protein>
<evidence type="ECO:0000256" key="1">
    <source>
        <dbReference type="ARBA" id="ARBA00022485"/>
    </source>
</evidence>
<accession>A0ABP7EA22</accession>
<evidence type="ECO:0000259" key="5">
    <source>
        <dbReference type="SMART" id="SM00926"/>
    </source>
</evidence>
<dbReference type="Gene3D" id="3.40.50.740">
    <property type="match status" value="1"/>
</dbReference>
<name>A0ABP7EA22_9ACTN</name>
<keyword evidence="3" id="KW-0408">Iron</keyword>
<dbReference type="PANTHER" id="PTHR43105">
    <property type="entry name" value="RESPIRATORY NITRATE REDUCTASE"/>
    <property type="match status" value="1"/>
</dbReference>
<dbReference type="Pfam" id="PF04879">
    <property type="entry name" value="Molybdop_Fe4S4"/>
    <property type="match status" value="1"/>
</dbReference>
<dbReference type="InterPro" id="IPR009010">
    <property type="entry name" value="Asp_de-COase-like_dom_sf"/>
</dbReference>
<dbReference type="SMART" id="SM00926">
    <property type="entry name" value="Molybdop_Fe4S4"/>
    <property type="match status" value="1"/>
</dbReference>
<dbReference type="Proteomes" id="UP001500051">
    <property type="component" value="Unassembled WGS sequence"/>
</dbReference>
<reference evidence="7" key="1">
    <citation type="journal article" date="2019" name="Int. J. Syst. Evol. Microbiol.">
        <title>The Global Catalogue of Microorganisms (GCM) 10K type strain sequencing project: providing services to taxonomists for standard genome sequencing and annotation.</title>
        <authorList>
            <consortium name="The Broad Institute Genomics Platform"/>
            <consortium name="The Broad Institute Genome Sequencing Center for Infectious Disease"/>
            <person name="Wu L."/>
            <person name="Ma J."/>
        </authorList>
    </citation>
    <scope>NUCLEOTIDE SEQUENCE [LARGE SCALE GENOMIC DNA]</scope>
    <source>
        <strain evidence="7">JCM 16548</strain>
    </source>
</reference>
<dbReference type="Gene3D" id="2.20.25.90">
    <property type="entry name" value="ADC-like domains"/>
    <property type="match status" value="1"/>
</dbReference>
<evidence type="ECO:0000313" key="7">
    <source>
        <dbReference type="Proteomes" id="UP001500051"/>
    </source>
</evidence>